<reference key="1">
    <citation type="submission" date="2010-11" db="EMBL/GenBank/DDBJ databases">
        <title>The complete genome of Leadbetterella byssophila DSM 17132.</title>
        <authorList>
            <consortium name="US DOE Joint Genome Institute (JGI-PGF)"/>
            <person name="Lucas S."/>
            <person name="Copeland A."/>
            <person name="Lapidus A."/>
            <person name="Glavina del Rio T."/>
            <person name="Dalin E."/>
            <person name="Tice H."/>
            <person name="Bruce D."/>
            <person name="Goodwin L."/>
            <person name="Pitluck S."/>
            <person name="Kyrpides N."/>
            <person name="Mavromatis K."/>
            <person name="Ivanova N."/>
            <person name="Teshima H."/>
            <person name="Brettin T."/>
            <person name="Detter J.C."/>
            <person name="Han C."/>
            <person name="Tapia R."/>
            <person name="Land M."/>
            <person name="Hauser L."/>
            <person name="Markowitz V."/>
            <person name="Cheng J.-F."/>
            <person name="Hugenholtz P."/>
            <person name="Woyke T."/>
            <person name="Wu D."/>
            <person name="Tindall B."/>
            <person name="Pomrenke H.G."/>
            <person name="Brambilla E."/>
            <person name="Klenk H.-P."/>
            <person name="Eisen J.A."/>
        </authorList>
    </citation>
    <scope>NUCLEOTIDE SEQUENCE [LARGE SCALE GENOMIC DNA]</scope>
    <source>
        <strain>DSM 17132</strain>
    </source>
</reference>
<dbReference type="HOGENOM" id="CLU_3397185_0_0_10"/>
<sequence length="31" mass="3656">MFVQDINQSKKNVGISGYLKLNYLNIWNKIN</sequence>
<proteinExistence type="predicted"/>
<gene>
    <name evidence="1" type="ordered locus">Lbys_2439</name>
</gene>
<evidence type="ECO:0000313" key="2">
    <source>
        <dbReference type="Proteomes" id="UP000007435"/>
    </source>
</evidence>
<dbReference type="STRING" id="649349.Lbys_2439"/>
<dbReference type="EMBL" id="CP002305">
    <property type="protein sequence ID" value="ADQ18105.1"/>
    <property type="molecule type" value="Genomic_DNA"/>
</dbReference>
<organism evidence="1 2">
    <name type="scientific">Leadbetterella byssophila (strain DSM 17132 / JCM 16389 / KACC 11308 / NBRC 106382 / 4M15)</name>
    <dbReference type="NCBI Taxonomy" id="649349"/>
    <lineage>
        <taxon>Bacteria</taxon>
        <taxon>Pseudomonadati</taxon>
        <taxon>Bacteroidota</taxon>
        <taxon>Cytophagia</taxon>
        <taxon>Cytophagales</taxon>
        <taxon>Leadbetterellaceae</taxon>
        <taxon>Leadbetterella</taxon>
    </lineage>
</organism>
<dbReference type="KEGG" id="lby:Lbys_2439"/>
<dbReference type="AlphaFoldDB" id="E4RXP1"/>
<keyword evidence="2" id="KW-1185">Reference proteome</keyword>
<protein>
    <submittedName>
        <fullName evidence="1">Uncharacterized protein</fullName>
    </submittedName>
</protein>
<reference evidence="1 2" key="2">
    <citation type="journal article" date="2011" name="Stand. Genomic Sci.">
        <title>Complete genome sequence of Leadbetterella byssophila type strain (4M15).</title>
        <authorList>
            <person name="Abt B."/>
            <person name="Teshima H."/>
            <person name="Lucas S."/>
            <person name="Lapidus A."/>
            <person name="Del Rio T.G."/>
            <person name="Nolan M."/>
            <person name="Tice H."/>
            <person name="Cheng J.F."/>
            <person name="Pitluck S."/>
            <person name="Liolios K."/>
            <person name="Pagani I."/>
            <person name="Ivanova N."/>
            <person name="Mavromatis K."/>
            <person name="Pati A."/>
            <person name="Tapia R."/>
            <person name="Han C."/>
            <person name="Goodwin L."/>
            <person name="Chen A."/>
            <person name="Palaniappan K."/>
            <person name="Land M."/>
            <person name="Hauser L."/>
            <person name="Chang Y.J."/>
            <person name="Jeffries C.D."/>
            <person name="Rohde M."/>
            <person name="Goker M."/>
            <person name="Tindall B.J."/>
            <person name="Detter J.C."/>
            <person name="Woyke T."/>
            <person name="Bristow J."/>
            <person name="Eisen J.A."/>
            <person name="Markowitz V."/>
            <person name="Hugenholtz P."/>
            <person name="Klenk H.P."/>
            <person name="Kyrpides N.C."/>
        </authorList>
    </citation>
    <scope>NUCLEOTIDE SEQUENCE [LARGE SCALE GENOMIC DNA]</scope>
    <source>
        <strain evidence="2">DSM 17132 / JCM 16389 / KACC 11308 / NBRC 106382 / 4M15</strain>
    </source>
</reference>
<name>E4RXP1_LEAB4</name>
<dbReference type="Proteomes" id="UP000007435">
    <property type="component" value="Chromosome"/>
</dbReference>
<evidence type="ECO:0000313" key="1">
    <source>
        <dbReference type="EMBL" id="ADQ18105.1"/>
    </source>
</evidence>
<accession>E4RXP1</accession>